<reference evidence="2 3" key="1">
    <citation type="submission" date="2020-02" db="EMBL/GenBank/DDBJ databases">
        <title>Genome sequencing for Draconibacterium sp. strain M1.</title>
        <authorList>
            <person name="Park S.-J."/>
        </authorList>
    </citation>
    <scope>NUCLEOTIDE SEQUENCE [LARGE SCALE GENOMIC DNA]</scope>
    <source>
        <strain evidence="2 3">M1</strain>
    </source>
</reference>
<proteinExistence type="predicted"/>
<evidence type="ECO:0008006" key="4">
    <source>
        <dbReference type="Google" id="ProtNLM"/>
    </source>
</evidence>
<dbReference type="Gene3D" id="3.40.50.1240">
    <property type="entry name" value="Phosphoglycerate mutase-like"/>
    <property type="match status" value="1"/>
</dbReference>
<dbReference type="AlphaFoldDB" id="A0A6C0REJ5"/>
<accession>A0A6C0REJ5</accession>
<dbReference type="KEGG" id="drc:G0Q07_09470"/>
<dbReference type="CDD" id="cd07040">
    <property type="entry name" value="HP"/>
    <property type="match status" value="1"/>
</dbReference>
<dbReference type="InterPro" id="IPR029033">
    <property type="entry name" value="His_PPase_superfam"/>
</dbReference>
<evidence type="ECO:0000256" key="1">
    <source>
        <dbReference type="PIRSR" id="PIRSR613078-2"/>
    </source>
</evidence>
<organism evidence="2 3">
    <name type="scientific">Draconibacterium halophilum</name>
    <dbReference type="NCBI Taxonomy" id="2706887"/>
    <lineage>
        <taxon>Bacteria</taxon>
        <taxon>Pseudomonadati</taxon>
        <taxon>Bacteroidota</taxon>
        <taxon>Bacteroidia</taxon>
        <taxon>Marinilabiliales</taxon>
        <taxon>Prolixibacteraceae</taxon>
        <taxon>Draconibacterium</taxon>
    </lineage>
</organism>
<dbReference type="EMBL" id="CP048409">
    <property type="protein sequence ID" value="QIA07943.1"/>
    <property type="molecule type" value="Genomic_DNA"/>
</dbReference>
<gene>
    <name evidence="2" type="ORF">G0Q07_09470</name>
</gene>
<dbReference type="Pfam" id="PF00300">
    <property type="entry name" value="His_Phos_1"/>
    <property type="match status" value="1"/>
</dbReference>
<dbReference type="InterPro" id="IPR013078">
    <property type="entry name" value="His_Pase_superF_clade-1"/>
</dbReference>
<dbReference type="SUPFAM" id="SSF53254">
    <property type="entry name" value="Phosphoglycerate mutase-like"/>
    <property type="match status" value="1"/>
</dbReference>
<name>A0A6C0REJ5_9BACT</name>
<dbReference type="Proteomes" id="UP000474630">
    <property type="component" value="Chromosome"/>
</dbReference>
<keyword evidence="3" id="KW-1185">Reference proteome</keyword>
<dbReference type="RefSeq" id="WP_163345864.1">
    <property type="nucleotide sequence ID" value="NZ_CP048409.1"/>
</dbReference>
<protein>
    <recommendedName>
        <fullName evidence="4">Phosphohistidine phosphatase</fullName>
    </recommendedName>
</protein>
<sequence>MKQVVIVRHGKAVPYGYEDDFTRDLRERGKNDAKLVSKDLKKQGVIPDTIISSPAKRAYKTAMIFAENLDFKRQDIITVEDIYDGLSTHEFLELIHKLPPSSNTVFFFGHNPGFYYYVCNLLDEFFSDMPTTSTVGINFDVDNWEQVEARSGKLKFHLVPRMFK</sequence>
<evidence type="ECO:0000313" key="2">
    <source>
        <dbReference type="EMBL" id="QIA07943.1"/>
    </source>
</evidence>
<evidence type="ECO:0000313" key="3">
    <source>
        <dbReference type="Proteomes" id="UP000474630"/>
    </source>
</evidence>
<feature type="binding site" evidence="1">
    <location>
        <position position="57"/>
    </location>
    <ligand>
        <name>substrate</name>
    </ligand>
</feature>